<dbReference type="InterPro" id="IPR000639">
    <property type="entry name" value="Epox_hydrolase-like"/>
</dbReference>
<evidence type="ECO:0000259" key="5">
    <source>
        <dbReference type="Pfam" id="PF06441"/>
    </source>
</evidence>
<sequence length="382" mass="42189">MSLPRPFRVDVPQAKLDVIRTRLRNSALPPEPDDAGEWNYGIDGAFLNRFIDHWVHAYDWQAAQARLNKWPQYVARIDGLDVHFYHVRGSGRGRALVLTHGWPGSTLEFMEMVEPLAFPDRYGGDPALGFDLVIPSLPGYGFSQAAPRPIGPRRIASLWRKLMTEVLGYERFGAQGGDWGSAVSTFLGADHGDVVAGIHLNMVAAMSRPVSPPSSDEETAYWRALGKVQSRSFGYHQVQTENPQTIGTALSDSPIGYAAWVLEKFNAWSDAPLGLEQRFGLDDLITNLMITLVNDAVATSIWLYRGRATEAAKGGYAGVRVEAPTAVAQFPAEFIPYPPRALAEQTYNITRWTSMPAGGHFAALEEPVALSDDIREFFSQVL</sequence>
<evidence type="ECO:0000256" key="1">
    <source>
        <dbReference type="ARBA" id="ARBA00010088"/>
    </source>
</evidence>
<dbReference type="InterPro" id="IPR016292">
    <property type="entry name" value="Epoxide_hydrolase"/>
</dbReference>
<evidence type="ECO:0000256" key="4">
    <source>
        <dbReference type="PIRSR" id="PIRSR001112-1"/>
    </source>
</evidence>
<dbReference type="InterPro" id="IPR029058">
    <property type="entry name" value="AB_hydrolase_fold"/>
</dbReference>
<organism evidence="6 7">
    <name type="scientific">Novosphingobium silvae</name>
    <dbReference type="NCBI Taxonomy" id="2692619"/>
    <lineage>
        <taxon>Bacteria</taxon>
        <taxon>Pseudomonadati</taxon>
        <taxon>Pseudomonadota</taxon>
        <taxon>Alphaproteobacteria</taxon>
        <taxon>Sphingomonadales</taxon>
        <taxon>Sphingomonadaceae</taxon>
        <taxon>Novosphingobium</taxon>
    </lineage>
</organism>
<dbReference type="Proteomes" id="UP000465810">
    <property type="component" value="Unassembled WGS sequence"/>
</dbReference>
<comment type="caution">
    <text evidence="6">The sequence shown here is derived from an EMBL/GenBank/DDBJ whole genome shotgun (WGS) entry which is preliminary data.</text>
</comment>
<proteinExistence type="inferred from homology"/>
<dbReference type="InterPro" id="IPR010497">
    <property type="entry name" value="Epoxide_hydro_N"/>
</dbReference>
<evidence type="ECO:0000256" key="3">
    <source>
        <dbReference type="ARBA" id="ARBA00022801"/>
    </source>
</evidence>
<keyword evidence="2" id="KW-0058">Aromatic hydrocarbons catabolism</keyword>
<dbReference type="PRINTS" id="PR00412">
    <property type="entry name" value="EPOXHYDRLASE"/>
</dbReference>
<keyword evidence="7" id="KW-1185">Reference proteome</keyword>
<dbReference type="GO" id="GO:0097176">
    <property type="term" value="P:epoxide metabolic process"/>
    <property type="evidence" value="ECO:0007669"/>
    <property type="project" value="TreeGrafter"/>
</dbReference>
<dbReference type="PANTHER" id="PTHR21661">
    <property type="entry name" value="EPOXIDE HYDROLASE 1-RELATED"/>
    <property type="match status" value="1"/>
</dbReference>
<comment type="similarity">
    <text evidence="1">Belongs to the peptidase S33 family.</text>
</comment>
<feature type="active site" description="Proton acceptor" evidence="4">
    <location>
        <position position="360"/>
    </location>
</feature>
<evidence type="ECO:0000313" key="7">
    <source>
        <dbReference type="Proteomes" id="UP000465810"/>
    </source>
</evidence>
<keyword evidence="3 6" id="KW-0378">Hydrolase</keyword>
<dbReference type="RefSeq" id="WP_160987425.1">
    <property type="nucleotide sequence ID" value="NZ_WVTD01000030.1"/>
</dbReference>
<reference evidence="6 7" key="1">
    <citation type="submission" date="2019-12" db="EMBL/GenBank/DDBJ databases">
        <authorList>
            <person name="Feng G."/>
            <person name="Zhu H."/>
        </authorList>
    </citation>
    <scope>NUCLEOTIDE SEQUENCE [LARGE SCALE GENOMIC DNA]</scope>
    <source>
        <strain evidence="6 7">FGD1</strain>
    </source>
</reference>
<dbReference type="PANTHER" id="PTHR21661:SF35">
    <property type="entry name" value="EPOXIDE HYDROLASE"/>
    <property type="match status" value="1"/>
</dbReference>
<dbReference type="PIRSF" id="PIRSF001112">
    <property type="entry name" value="Epoxide_hydrolase"/>
    <property type="match status" value="1"/>
</dbReference>
<feature type="domain" description="Epoxide hydrolase N-terminal" evidence="5">
    <location>
        <begin position="4"/>
        <end position="109"/>
    </location>
</feature>
<feature type="active site" description="Proton donor" evidence="4">
    <location>
        <position position="304"/>
    </location>
</feature>
<evidence type="ECO:0000313" key="6">
    <source>
        <dbReference type="EMBL" id="MYM00157.1"/>
    </source>
</evidence>
<protein>
    <submittedName>
        <fullName evidence="6">Alpha/beta fold hydrolase</fullName>
    </submittedName>
</protein>
<accession>A0A7X4GL17</accession>
<dbReference type="Pfam" id="PF06441">
    <property type="entry name" value="EHN"/>
    <property type="match status" value="1"/>
</dbReference>
<dbReference type="GO" id="GO:0004301">
    <property type="term" value="F:epoxide hydrolase activity"/>
    <property type="evidence" value="ECO:0007669"/>
    <property type="project" value="TreeGrafter"/>
</dbReference>
<gene>
    <name evidence="6" type="ORF">GR702_20605</name>
</gene>
<dbReference type="SUPFAM" id="SSF53474">
    <property type="entry name" value="alpha/beta-Hydrolases"/>
    <property type="match status" value="1"/>
</dbReference>
<feature type="active site" description="Nucleophile" evidence="4">
    <location>
        <position position="178"/>
    </location>
</feature>
<dbReference type="EMBL" id="WVTD01000030">
    <property type="protein sequence ID" value="MYM00157.1"/>
    <property type="molecule type" value="Genomic_DNA"/>
</dbReference>
<dbReference type="Gene3D" id="3.40.50.1820">
    <property type="entry name" value="alpha/beta hydrolase"/>
    <property type="match status" value="1"/>
</dbReference>
<name>A0A7X4GL17_9SPHN</name>
<dbReference type="AlphaFoldDB" id="A0A7X4GL17"/>
<evidence type="ECO:0000256" key="2">
    <source>
        <dbReference type="ARBA" id="ARBA00022797"/>
    </source>
</evidence>